<keyword evidence="6" id="KW-1185">Reference proteome</keyword>
<sequence length="1882" mass="203830">MDILNKLHLFKTIHKPSRAAVHGCPGLGSAVMEETHGMVPPSGHAVVCDVGGRDQYCLQACFVSLGDDQRSTAQAAKALNQPLKPHRVFAKILCAATVMRAFAVLIACLATTSASRRHDVSQADLSPVLEQDYEKVEAAVEGAVEKIDSEVKALPKAVSESWATVSAVEQVGPTLDDIVPKAASNLVITTEGATASDPHGMYWLEVNLSTIDPFSCSRFASKAESLMNALAMFGLDPHMLRFSCDDQTLTVTSSQRPWPMGAETHMGLFATHIKHVNYTESTLADADMLLANKDAPMLEELLQGLRVDLDVTLTKALEEVVALHLQHLASVQNPVPEVNESEVDHGNCSADELPCKYSWEGPCCSLSACLKPEDPEYDYPGYADGQCSFNTTKCWYYCKERNEKNQEMVNGFVEKLVEMFKGASADLRLSYNDTKRRELIGLVPMLNMSYNDLLAQIKSLAAGHPLLYNMSGKPWSEPLADALEAAAYDLDKLESVAVKNLPGMKVTWTFTNVRPFKVLGSLVQDLGLLELLRPTPTTPGMIEAGTTTGILATTANTAVTTASPAESFKNWEDFVEFMPPGTASTPRAKAAAVPEEEEVPLVPELDLEREVQKGESLFLDAEEKAEVVMESIDSELPSKPSKELTPLKATFSLGPSLGHFDTEQNSSYMLFHGEDTSYNASAGYGLQVNVTATSEEAATNFTDLCNNLSASLAHYLEAGGFSVKAYSWGTHVTIVMEGPIVPNRTQEDASLKRMMDHVGHVTFTVSASNSIEHFMANPNESIWDQAKTGIRWLLDATMTDAVEKALLHQAKSRRPHTPSRIESALLDTTVADTKVEKSSSGPQCGELEAACESCSWCGPCCTLATCLSPEPGVEDPRWKETQCRYNTSCSFACPESVESVESAESVESDQIEKSPSSPSAPAESVESDQIEKSPSPPSAPQCGTFEVPCQECSFCGPCCSVASCLAPEDGLEYDLAVWKEEQCRWNETCAFACPSPESPQYTPHENALAVTEKILGLFTGGALDVRVAYDSDMAQEVFKSIPQLNFSFHELQEKYRTLAELGHFEQAAGNPLATAGVELLTAANQSLEYVETVEVTNLPDGIKAMLKFDNMKPFQFIFSLLEGSGILGMLAAPPASPGTTAYEPYETTSGYVHEWHTTQTTLDSDAALFGGSSRHLLRVQEAALSMSVLGTPEHGHHEVKRVAQPFFKEWKKSPKAATRTFNKLAEARRACTAIHLLKALREGGIRSNIYHFNDAINACGKGSQWQQALEIFSSIKRHHCVPNSVSFGVAISACQKAALWLESWELLSQMLRAKMTPNVITFSTVINVCAKEERWQHALALLSGMPELQVIPDKFSYASTISTVGSAWLVAIALLQEIFDVKMLPDNVSYTSAITACAKGGCWHVAMQLLKEMSAARFNGDLFAYNAAIRACKAAGHWPLALGLLDAMPPAALAPDVISYSSVASVSGDAGCWELAPQLLLHMARGSVASNVISLSAGIRAFDRGNAWREALELFWSMPMRKVLPNPFSYSSAVNACGTCLAWQMALCVMESSPPGRVSFGAAVAACAGATAWAPAVSLLRGMAAAELLPGAVEVGTAAFAVRDACGRNAAIQFLRDMAMLWRAESRGRSSPPPRLDRAYPGEILGTGEGLLAANKPEGIKTESFVAELALRLTGRRDGLFPASRLDFPTSGVLPVAFGNAESLSTRWLQAQLAGRLVQKAYVCLCEGTSLGPVDTEGFVDVPLLTLEIDGLTSRSEVNDLGREARTEYKVLNRFQAPLSDDEAENSELMLLSAHPITGRTHQIRVHMAHLGRPLIGDRTYGRRKGSLLQCPRLFLHCARISYLDLNEANFTAHAPLPPALADILAPLHTVEGDGGDIDKPG</sequence>
<evidence type="ECO:0000256" key="3">
    <source>
        <dbReference type="SAM" id="MobiDB-lite"/>
    </source>
</evidence>
<feature type="repeat" description="PPR" evidence="2">
    <location>
        <begin position="1386"/>
        <end position="1420"/>
    </location>
</feature>
<accession>A0A812MMT1</accession>
<feature type="domain" description="Pseudouridine synthase RsuA/RluA-like" evidence="4">
    <location>
        <begin position="1652"/>
        <end position="1810"/>
    </location>
</feature>
<protein>
    <recommendedName>
        <fullName evidence="4">Pseudouridine synthase RsuA/RluA-like domain-containing protein</fullName>
    </recommendedName>
</protein>
<dbReference type="CDD" id="cd02869">
    <property type="entry name" value="PseudoU_synth_RluA_like"/>
    <property type="match status" value="1"/>
</dbReference>
<gene>
    <name evidence="5" type="ORF">SNAT2548_LOCUS14259</name>
</gene>
<organism evidence="5 6">
    <name type="scientific">Symbiodinium natans</name>
    <dbReference type="NCBI Taxonomy" id="878477"/>
    <lineage>
        <taxon>Eukaryota</taxon>
        <taxon>Sar</taxon>
        <taxon>Alveolata</taxon>
        <taxon>Dinophyceae</taxon>
        <taxon>Suessiales</taxon>
        <taxon>Symbiodiniaceae</taxon>
        <taxon>Symbiodinium</taxon>
    </lineage>
</organism>
<dbReference type="PROSITE" id="PS51375">
    <property type="entry name" value="PPR"/>
    <property type="match status" value="5"/>
</dbReference>
<dbReference type="Pfam" id="PF01535">
    <property type="entry name" value="PPR"/>
    <property type="match status" value="2"/>
</dbReference>
<evidence type="ECO:0000313" key="5">
    <source>
        <dbReference type="EMBL" id="CAE7268775.1"/>
    </source>
</evidence>
<dbReference type="Gene3D" id="1.25.40.10">
    <property type="entry name" value="Tetratricopeptide repeat domain"/>
    <property type="match status" value="3"/>
</dbReference>
<dbReference type="Pfam" id="PF13812">
    <property type="entry name" value="PPR_3"/>
    <property type="match status" value="1"/>
</dbReference>
<dbReference type="SUPFAM" id="SSF55120">
    <property type="entry name" value="Pseudouridine synthase"/>
    <property type="match status" value="1"/>
</dbReference>
<dbReference type="InterPro" id="IPR020103">
    <property type="entry name" value="PsdUridine_synth_cat_dom_sf"/>
</dbReference>
<feature type="repeat" description="PPR" evidence="2">
    <location>
        <begin position="1318"/>
        <end position="1352"/>
    </location>
</feature>
<evidence type="ECO:0000256" key="2">
    <source>
        <dbReference type="PROSITE-ProRule" id="PRU00708"/>
    </source>
</evidence>
<dbReference type="Proteomes" id="UP000604046">
    <property type="component" value="Unassembled WGS sequence"/>
</dbReference>
<dbReference type="Gene3D" id="3.30.2350.10">
    <property type="entry name" value="Pseudouridine synthase"/>
    <property type="match status" value="1"/>
</dbReference>
<proteinExistence type="predicted"/>
<evidence type="ECO:0000256" key="1">
    <source>
        <dbReference type="ARBA" id="ARBA00022737"/>
    </source>
</evidence>
<dbReference type="GO" id="GO:0009982">
    <property type="term" value="F:pseudouridine synthase activity"/>
    <property type="evidence" value="ECO:0007669"/>
    <property type="project" value="InterPro"/>
</dbReference>
<dbReference type="GO" id="GO:0001522">
    <property type="term" value="P:pseudouridine synthesis"/>
    <property type="evidence" value="ECO:0007669"/>
    <property type="project" value="InterPro"/>
</dbReference>
<dbReference type="EMBL" id="CAJNDS010001635">
    <property type="protein sequence ID" value="CAE7268775.1"/>
    <property type="molecule type" value="Genomic_DNA"/>
</dbReference>
<feature type="compositionally biased region" description="Low complexity" evidence="3">
    <location>
        <begin position="914"/>
        <end position="924"/>
    </location>
</feature>
<comment type="caution">
    <text evidence="5">The sequence shown here is derived from an EMBL/GenBank/DDBJ whole genome shotgun (WGS) entry which is preliminary data.</text>
</comment>
<feature type="repeat" description="PPR" evidence="2">
    <location>
        <begin position="1421"/>
        <end position="1455"/>
    </location>
</feature>
<dbReference type="GO" id="GO:0003723">
    <property type="term" value="F:RNA binding"/>
    <property type="evidence" value="ECO:0007669"/>
    <property type="project" value="InterPro"/>
</dbReference>
<reference evidence="5" key="1">
    <citation type="submission" date="2021-02" db="EMBL/GenBank/DDBJ databases">
        <authorList>
            <person name="Dougan E. K."/>
            <person name="Rhodes N."/>
            <person name="Thang M."/>
            <person name="Chan C."/>
        </authorList>
    </citation>
    <scope>NUCLEOTIDE SEQUENCE</scope>
</reference>
<dbReference type="PANTHER" id="PTHR47447">
    <property type="entry name" value="OS03G0856100 PROTEIN"/>
    <property type="match status" value="1"/>
</dbReference>
<dbReference type="InterPro" id="IPR011990">
    <property type="entry name" value="TPR-like_helical_dom_sf"/>
</dbReference>
<evidence type="ECO:0000313" key="6">
    <source>
        <dbReference type="Proteomes" id="UP000604046"/>
    </source>
</evidence>
<dbReference type="OrthoDB" id="445633at2759"/>
<feature type="region of interest" description="Disordered" evidence="3">
    <location>
        <begin position="903"/>
        <end position="937"/>
    </location>
</feature>
<dbReference type="Pfam" id="PF00849">
    <property type="entry name" value="PseudoU_synth_2"/>
    <property type="match status" value="1"/>
</dbReference>
<evidence type="ECO:0000259" key="4">
    <source>
        <dbReference type="Pfam" id="PF00849"/>
    </source>
</evidence>
<feature type="repeat" description="PPR" evidence="2">
    <location>
        <begin position="1283"/>
        <end position="1317"/>
    </location>
</feature>
<dbReference type="InterPro" id="IPR006145">
    <property type="entry name" value="PsdUridine_synth_RsuA/RluA"/>
</dbReference>
<dbReference type="PANTHER" id="PTHR47447:SF17">
    <property type="entry name" value="OS12G0638900 PROTEIN"/>
    <property type="match status" value="1"/>
</dbReference>
<keyword evidence="1" id="KW-0677">Repeat</keyword>
<feature type="repeat" description="PPR" evidence="2">
    <location>
        <begin position="1248"/>
        <end position="1282"/>
    </location>
</feature>
<name>A0A812MMT1_9DINO</name>
<dbReference type="NCBIfam" id="TIGR00756">
    <property type="entry name" value="PPR"/>
    <property type="match status" value="3"/>
</dbReference>
<dbReference type="InterPro" id="IPR002885">
    <property type="entry name" value="PPR_rpt"/>
</dbReference>